<evidence type="ECO:0000313" key="1">
    <source>
        <dbReference type="EMBL" id="KIH75421.1"/>
    </source>
</evidence>
<evidence type="ECO:0008006" key="3">
    <source>
        <dbReference type="Google" id="ProtNLM"/>
    </source>
</evidence>
<keyword evidence="2" id="KW-1185">Reference proteome</keyword>
<dbReference type="Proteomes" id="UP000035068">
    <property type="component" value="Unassembled WGS sequence"/>
</dbReference>
<dbReference type="InterPro" id="IPR059220">
    <property type="entry name" value="AbiEi"/>
</dbReference>
<gene>
    <name evidence="1" type="ORF">GFER_16690</name>
</gene>
<sequence>MQPIKQLSRILDNLADSENYLFALDDLRGALPDAGPGSFKALLSRAQKSGILKRVCKGIYLYQRINYPAGHILFHTAVKLRADAFNYLSLESVLSDAGVISQIPLNWITLMSSGRSHIVDCGEFGHIEYIHTKRKPDDVANQLTYDRECRLWRASVALALLDMKLTRRNTDLVDWSLANELV</sequence>
<reference evidence="1 2" key="1">
    <citation type="submission" date="2014-12" db="EMBL/GenBank/DDBJ databases">
        <title>Genomes of Geoalkalibacter ferrihydriticus and Geoalkalibacter subterraneus, two haloalkaliphilic metal-reducing members of the Geobacteraceae.</title>
        <authorList>
            <person name="Badalamenti J.P."/>
            <person name="Torres C.I."/>
            <person name="Krajmalnik-Brown R."/>
            <person name="Bond D.R."/>
        </authorList>
    </citation>
    <scope>NUCLEOTIDE SEQUENCE [LARGE SCALE GENOMIC DNA]</scope>
    <source>
        <strain evidence="1 2">DSM 17813</strain>
    </source>
</reference>
<protein>
    <recommendedName>
        <fullName evidence="3">AbiEi antitoxin C-terminal domain-containing protein</fullName>
    </recommendedName>
</protein>
<dbReference type="NCBIfam" id="NF047376">
    <property type="entry name" value="TAA_AbiEi"/>
    <property type="match status" value="1"/>
</dbReference>
<proteinExistence type="predicted"/>
<evidence type="ECO:0000313" key="2">
    <source>
        <dbReference type="Proteomes" id="UP000035068"/>
    </source>
</evidence>
<dbReference type="EMBL" id="JWJD01000011">
    <property type="protein sequence ID" value="KIH75421.1"/>
    <property type="molecule type" value="Genomic_DNA"/>
</dbReference>
<dbReference type="RefSeq" id="WP_040101182.1">
    <property type="nucleotide sequence ID" value="NZ_JWJD01000011.1"/>
</dbReference>
<accession>A0A0C2HEP8</accession>
<comment type="caution">
    <text evidence="1">The sequence shown here is derived from an EMBL/GenBank/DDBJ whole genome shotgun (WGS) entry which is preliminary data.</text>
</comment>
<name>A0A0C2HEP8_9BACT</name>
<organism evidence="1 2">
    <name type="scientific">Geoalkalibacter ferrihydriticus DSM 17813</name>
    <dbReference type="NCBI Taxonomy" id="1121915"/>
    <lineage>
        <taxon>Bacteria</taxon>
        <taxon>Pseudomonadati</taxon>
        <taxon>Thermodesulfobacteriota</taxon>
        <taxon>Desulfuromonadia</taxon>
        <taxon>Desulfuromonadales</taxon>
        <taxon>Geoalkalibacteraceae</taxon>
        <taxon>Geoalkalibacter</taxon>
    </lineage>
</organism>
<dbReference type="AlphaFoldDB" id="A0A0C2HEP8"/>